<accession>A0A5P1F2J3</accession>
<dbReference type="GO" id="GO:0005525">
    <property type="term" value="F:GTP binding"/>
    <property type="evidence" value="ECO:0007669"/>
    <property type="project" value="UniProtKB-KW"/>
</dbReference>
<dbReference type="AlphaFoldDB" id="A0A5P1F2J3"/>
<dbReference type="GO" id="GO:0003743">
    <property type="term" value="F:translation initiation factor activity"/>
    <property type="evidence" value="ECO:0007669"/>
    <property type="project" value="TreeGrafter"/>
</dbReference>
<protein>
    <recommendedName>
        <fullName evidence="3">Translation initiation factor IF- 2 domain-containing protein</fullName>
    </recommendedName>
</protein>
<dbReference type="Gramene" id="ONK70650">
    <property type="protein sequence ID" value="ONK70650"/>
    <property type="gene ID" value="A4U43_C04F80"/>
</dbReference>
<keyword evidence="2" id="KW-0342">GTP-binding</keyword>
<dbReference type="PANTHER" id="PTHR43381">
    <property type="entry name" value="TRANSLATION INITIATION FACTOR IF-2-RELATED"/>
    <property type="match status" value="1"/>
</dbReference>
<organism evidence="4 5">
    <name type="scientific">Asparagus officinalis</name>
    <name type="common">Garden asparagus</name>
    <dbReference type="NCBI Taxonomy" id="4686"/>
    <lineage>
        <taxon>Eukaryota</taxon>
        <taxon>Viridiplantae</taxon>
        <taxon>Streptophyta</taxon>
        <taxon>Embryophyta</taxon>
        <taxon>Tracheophyta</taxon>
        <taxon>Spermatophyta</taxon>
        <taxon>Magnoliopsida</taxon>
        <taxon>Liliopsida</taxon>
        <taxon>Asparagales</taxon>
        <taxon>Asparagaceae</taxon>
        <taxon>Asparagoideae</taxon>
        <taxon>Asparagus</taxon>
    </lineage>
</organism>
<evidence type="ECO:0000256" key="1">
    <source>
        <dbReference type="ARBA" id="ARBA00022741"/>
    </source>
</evidence>
<reference evidence="5" key="1">
    <citation type="journal article" date="2017" name="Nat. Commun.">
        <title>The asparagus genome sheds light on the origin and evolution of a young Y chromosome.</title>
        <authorList>
            <person name="Harkess A."/>
            <person name="Zhou J."/>
            <person name="Xu C."/>
            <person name="Bowers J.E."/>
            <person name="Van der Hulst R."/>
            <person name="Ayyampalayam S."/>
            <person name="Mercati F."/>
            <person name="Riccardi P."/>
            <person name="McKain M.R."/>
            <person name="Kakrana A."/>
            <person name="Tang H."/>
            <person name="Ray J."/>
            <person name="Groenendijk J."/>
            <person name="Arikit S."/>
            <person name="Mathioni S.M."/>
            <person name="Nakano M."/>
            <person name="Shan H."/>
            <person name="Telgmann-Rauber A."/>
            <person name="Kanno A."/>
            <person name="Yue Z."/>
            <person name="Chen H."/>
            <person name="Li W."/>
            <person name="Chen Y."/>
            <person name="Xu X."/>
            <person name="Zhang Y."/>
            <person name="Luo S."/>
            <person name="Chen H."/>
            <person name="Gao J."/>
            <person name="Mao Z."/>
            <person name="Pires J.C."/>
            <person name="Luo M."/>
            <person name="Kudrna D."/>
            <person name="Wing R.A."/>
            <person name="Meyers B.C."/>
            <person name="Yi K."/>
            <person name="Kong H."/>
            <person name="Lavrijsen P."/>
            <person name="Sunseri F."/>
            <person name="Falavigna A."/>
            <person name="Ye Y."/>
            <person name="Leebens-Mack J.H."/>
            <person name="Chen G."/>
        </authorList>
    </citation>
    <scope>NUCLEOTIDE SEQUENCE [LARGE SCALE GENOMIC DNA]</scope>
    <source>
        <strain evidence="5">cv. DH0086</strain>
    </source>
</reference>
<keyword evidence="1" id="KW-0547">Nucleotide-binding</keyword>
<name>A0A5P1F2J3_ASPOF</name>
<dbReference type="InterPro" id="IPR015760">
    <property type="entry name" value="TIF_IF2"/>
</dbReference>
<dbReference type="InterPro" id="IPR027417">
    <property type="entry name" value="P-loop_NTPase"/>
</dbReference>
<evidence type="ECO:0000313" key="5">
    <source>
        <dbReference type="Proteomes" id="UP000243459"/>
    </source>
</evidence>
<gene>
    <name evidence="4" type="ORF">A4U43_C04F80</name>
</gene>
<dbReference type="EMBL" id="CM007384">
    <property type="protein sequence ID" value="ONK70650.1"/>
    <property type="molecule type" value="Genomic_DNA"/>
</dbReference>
<feature type="domain" description="Translation initiation factor IF- 2" evidence="3">
    <location>
        <begin position="169"/>
        <end position="221"/>
    </location>
</feature>
<proteinExistence type="predicted"/>
<dbReference type="Pfam" id="PF11987">
    <property type="entry name" value="IF-2"/>
    <property type="match status" value="1"/>
</dbReference>
<keyword evidence="5" id="KW-1185">Reference proteome</keyword>
<dbReference type="Proteomes" id="UP000243459">
    <property type="component" value="Chromosome 4"/>
</dbReference>
<dbReference type="GO" id="GO:0005737">
    <property type="term" value="C:cytoplasm"/>
    <property type="evidence" value="ECO:0007669"/>
    <property type="project" value="TreeGrafter"/>
</dbReference>
<dbReference type="InterPro" id="IPR036925">
    <property type="entry name" value="TIF_IF2_dom3_sf"/>
</dbReference>
<dbReference type="SUPFAM" id="SSF52156">
    <property type="entry name" value="Initiation factor IF2/eIF5b, domain 3"/>
    <property type="match status" value="1"/>
</dbReference>
<evidence type="ECO:0000256" key="2">
    <source>
        <dbReference type="ARBA" id="ARBA00023134"/>
    </source>
</evidence>
<sequence length="224" mass="23530">MAASEAGGITQCIGACKVLVPVDGKLQPCVSLDTPGPEIDKDGANPDRVMQEISSVGLMPELWGGDIPSVRISALKGNNNVDELLETVMLVAEVNELISVPYNGDRDRGRGGHVVEAGPSMAVQVIGLSGVPIAGDEFEAVDSLDVARERAETCAVSSRDTRISAKAGEGKGSIEAIRNALQVLPQDNVTLKFLQVRGDVSTSDVDLAVATEAIIFRFNVSRFG</sequence>
<dbReference type="Gene3D" id="3.40.50.10050">
    <property type="entry name" value="Translation initiation factor IF- 2, domain 3"/>
    <property type="match status" value="1"/>
</dbReference>
<dbReference type="InterPro" id="IPR023115">
    <property type="entry name" value="TIF_IF2_dom3"/>
</dbReference>
<dbReference type="Gene3D" id="3.40.50.300">
    <property type="entry name" value="P-loop containing nucleotide triphosphate hydrolases"/>
    <property type="match status" value="1"/>
</dbReference>
<evidence type="ECO:0000313" key="4">
    <source>
        <dbReference type="EMBL" id="ONK70650.1"/>
    </source>
</evidence>
<evidence type="ECO:0000259" key="3">
    <source>
        <dbReference type="Pfam" id="PF11987"/>
    </source>
</evidence>
<dbReference type="PANTHER" id="PTHR43381:SF5">
    <property type="entry name" value="TR-TYPE G DOMAIN-CONTAINING PROTEIN"/>
    <property type="match status" value="1"/>
</dbReference>